<dbReference type="AlphaFoldDB" id="A0A9N8E0S1"/>
<protein>
    <submittedName>
        <fullName evidence="2">Uncharacterized protein</fullName>
    </submittedName>
</protein>
<gene>
    <name evidence="2" type="ORF">SEMRO_505_G156190.1</name>
</gene>
<comment type="caution">
    <text evidence="2">The sequence shown here is derived from an EMBL/GenBank/DDBJ whole genome shotgun (WGS) entry which is preliminary data.</text>
</comment>
<feature type="region of interest" description="Disordered" evidence="1">
    <location>
        <begin position="207"/>
        <end position="262"/>
    </location>
</feature>
<evidence type="ECO:0000313" key="2">
    <source>
        <dbReference type="EMBL" id="CAB9511830.1"/>
    </source>
</evidence>
<evidence type="ECO:0000313" key="3">
    <source>
        <dbReference type="Proteomes" id="UP001153069"/>
    </source>
</evidence>
<dbReference type="Proteomes" id="UP001153069">
    <property type="component" value="Unassembled WGS sequence"/>
</dbReference>
<proteinExistence type="predicted"/>
<evidence type="ECO:0000256" key="1">
    <source>
        <dbReference type="SAM" id="MobiDB-lite"/>
    </source>
</evidence>
<name>A0A9N8E0S1_9STRA</name>
<organism evidence="2 3">
    <name type="scientific">Seminavis robusta</name>
    <dbReference type="NCBI Taxonomy" id="568900"/>
    <lineage>
        <taxon>Eukaryota</taxon>
        <taxon>Sar</taxon>
        <taxon>Stramenopiles</taxon>
        <taxon>Ochrophyta</taxon>
        <taxon>Bacillariophyta</taxon>
        <taxon>Bacillariophyceae</taxon>
        <taxon>Bacillariophycidae</taxon>
        <taxon>Naviculales</taxon>
        <taxon>Naviculaceae</taxon>
        <taxon>Seminavis</taxon>
    </lineage>
</organism>
<feature type="region of interest" description="Disordered" evidence="1">
    <location>
        <begin position="1"/>
        <end position="26"/>
    </location>
</feature>
<feature type="compositionally biased region" description="Low complexity" evidence="1">
    <location>
        <begin position="226"/>
        <end position="238"/>
    </location>
</feature>
<accession>A0A9N8E0S1</accession>
<feature type="compositionally biased region" description="Polar residues" evidence="1">
    <location>
        <begin position="129"/>
        <end position="138"/>
    </location>
</feature>
<dbReference type="EMBL" id="CAICTM010000504">
    <property type="protein sequence ID" value="CAB9511830.1"/>
    <property type="molecule type" value="Genomic_DNA"/>
</dbReference>
<reference evidence="2" key="1">
    <citation type="submission" date="2020-06" db="EMBL/GenBank/DDBJ databases">
        <authorList>
            <consortium name="Plant Systems Biology data submission"/>
        </authorList>
    </citation>
    <scope>NUCLEOTIDE SEQUENCE</scope>
    <source>
        <strain evidence="2">D6</strain>
    </source>
</reference>
<feature type="region of interest" description="Disordered" evidence="1">
    <location>
        <begin position="117"/>
        <end position="154"/>
    </location>
</feature>
<keyword evidence="3" id="KW-1185">Reference proteome</keyword>
<sequence>MMQALQPDKPITRDAYNKSYHSSKNEVSVDSFGMMQGMQGEISVDGFINAHQHEWKPEAPKRDIITNQVNADSVIGQQPRTLDKWRTHAASESKGISVLEAPVGSEINVDSVIRIERERPPPRPQPQQSQTPMQNITEEPTAPPKPFGPPSTLDEEINIDSIIRINQEQRKNQEARIAKLHQQQSQREQVSALQQWQQKVKAAEEYSVASQHHQSAELGQVTPVWDGDNSNSSINNSPGKKKKKGIFGKLFGGKGRSSAAVS</sequence>